<dbReference type="AlphaFoldDB" id="A0A2N6K618"/>
<dbReference type="Proteomes" id="UP000235036">
    <property type="component" value="Unassembled WGS sequence"/>
</dbReference>
<protein>
    <submittedName>
        <fullName evidence="1">Uncharacterized protein</fullName>
    </submittedName>
</protein>
<comment type="caution">
    <text evidence="1">The sequence shown here is derived from an EMBL/GenBank/DDBJ whole genome shotgun (WGS) entry which is preliminary data.</text>
</comment>
<organism evidence="1 2">
    <name type="scientific">Fischerella muscicola CCMEE 5323</name>
    <dbReference type="NCBI Taxonomy" id="2019572"/>
    <lineage>
        <taxon>Bacteria</taxon>
        <taxon>Bacillati</taxon>
        <taxon>Cyanobacteriota</taxon>
        <taxon>Cyanophyceae</taxon>
        <taxon>Nostocales</taxon>
        <taxon>Hapalosiphonaceae</taxon>
        <taxon>Fischerella</taxon>
    </lineage>
</organism>
<proteinExistence type="predicted"/>
<evidence type="ECO:0000313" key="2">
    <source>
        <dbReference type="Proteomes" id="UP000235036"/>
    </source>
</evidence>
<accession>A0A2N6K618</accession>
<keyword evidence="2" id="KW-1185">Reference proteome</keyword>
<sequence length="61" mass="7465">MLWIHFWVWLYFTEERQRQKAEGRRQKAEGTSKESIFFIQKLVLCSLPYGLKPLNLFMENK</sequence>
<gene>
    <name evidence="1" type="ORF">CEN44_06655</name>
</gene>
<dbReference type="EMBL" id="NRQW01000131">
    <property type="protein sequence ID" value="PLZ92183.1"/>
    <property type="molecule type" value="Genomic_DNA"/>
</dbReference>
<evidence type="ECO:0000313" key="1">
    <source>
        <dbReference type="EMBL" id="PLZ92183.1"/>
    </source>
</evidence>
<name>A0A2N6K618_FISMU</name>
<reference evidence="1 2" key="1">
    <citation type="submission" date="2017-08" db="EMBL/GenBank/DDBJ databases">
        <title>Genomes of Fischerella (Mastigocladus) sp. strains.</title>
        <authorList>
            <person name="Miller S.R."/>
        </authorList>
    </citation>
    <scope>NUCLEOTIDE SEQUENCE [LARGE SCALE GENOMIC DNA]</scope>
    <source>
        <strain evidence="1 2">CCMEE 5323</strain>
    </source>
</reference>